<protein>
    <submittedName>
        <fullName evidence="2">Formyl-CoA transferase</fullName>
    </submittedName>
</protein>
<dbReference type="GO" id="GO:0008410">
    <property type="term" value="F:CoA-transferase activity"/>
    <property type="evidence" value="ECO:0007669"/>
    <property type="project" value="TreeGrafter"/>
</dbReference>
<dbReference type="Proteomes" id="UP000091926">
    <property type="component" value="Chromosome"/>
</dbReference>
<organism evidence="2 3">
    <name type="scientific">Bordetella flabilis</name>
    <dbReference type="NCBI Taxonomy" id="463014"/>
    <lineage>
        <taxon>Bacteria</taxon>
        <taxon>Pseudomonadati</taxon>
        <taxon>Pseudomonadota</taxon>
        <taxon>Betaproteobacteria</taxon>
        <taxon>Burkholderiales</taxon>
        <taxon>Alcaligenaceae</taxon>
        <taxon>Bordetella</taxon>
    </lineage>
</organism>
<evidence type="ECO:0000313" key="3">
    <source>
        <dbReference type="Proteomes" id="UP000091926"/>
    </source>
</evidence>
<name>A0A193G803_9BORD</name>
<dbReference type="Gene3D" id="3.40.50.10540">
    <property type="entry name" value="Crotonobetainyl-coa:carnitine coa-transferase, domain 1"/>
    <property type="match status" value="1"/>
</dbReference>
<dbReference type="PANTHER" id="PTHR48207:SF3">
    <property type="entry name" value="SUCCINATE--HYDROXYMETHYLGLUTARATE COA-TRANSFERASE"/>
    <property type="match status" value="1"/>
</dbReference>
<dbReference type="PANTHER" id="PTHR48207">
    <property type="entry name" value="SUCCINATE--HYDROXYMETHYLGLUTARATE COA-TRANSFERASE"/>
    <property type="match status" value="1"/>
</dbReference>
<evidence type="ECO:0000313" key="2">
    <source>
        <dbReference type="EMBL" id="ANN76117.1"/>
    </source>
</evidence>
<dbReference type="OrthoDB" id="5294844at2"/>
<dbReference type="RefSeq" id="WP_066653573.1">
    <property type="nucleotide sequence ID" value="NZ_CBCSCL010000023.1"/>
</dbReference>
<reference evidence="2 3" key="1">
    <citation type="submission" date="2016-06" db="EMBL/GenBank/DDBJ databases">
        <title>Complete genome sequences of Bordetella bronchialis and Bordetella flabilis.</title>
        <authorList>
            <person name="LiPuma J.J."/>
            <person name="Spilker T."/>
        </authorList>
    </citation>
    <scope>NUCLEOTIDE SEQUENCE [LARGE SCALE GENOMIC DNA]</scope>
    <source>
        <strain evidence="2 3">AU10664</strain>
    </source>
</reference>
<accession>A0A193G803</accession>
<dbReference type="Pfam" id="PF02515">
    <property type="entry name" value="CoA_transf_3"/>
    <property type="match status" value="1"/>
</dbReference>
<keyword evidence="1 2" id="KW-0808">Transferase</keyword>
<gene>
    <name evidence="2" type="ORF">BAU07_02370</name>
</gene>
<proteinExistence type="predicted"/>
<dbReference type="KEGG" id="bfz:BAU07_02370"/>
<dbReference type="InterPro" id="IPR023606">
    <property type="entry name" value="CoA-Trfase_III_dom_1_sf"/>
</dbReference>
<dbReference type="SUPFAM" id="SSF89796">
    <property type="entry name" value="CoA-transferase family III (CaiB/BaiF)"/>
    <property type="match status" value="1"/>
</dbReference>
<dbReference type="STRING" id="463014.BAU07_02370"/>
<keyword evidence="3" id="KW-1185">Reference proteome</keyword>
<dbReference type="InterPro" id="IPR050483">
    <property type="entry name" value="CoA-transferase_III_domain"/>
</dbReference>
<dbReference type="Gene3D" id="3.30.1540.10">
    <property type="entry name" value="formyl-coa transferase, domain 3"/>
    <property type="match status" value="1"/>
</dbReference>
<sequence length="408" mass="44703">MSSGPLQGIRVVDFSRVLAGPHCSKTLHDLGAEVIKIEPPRPDISRGAYPRTEGMSHYYIQQNSGKRNLSLDLNFPEAREIAMRLCRDADVIVENFRAGTLAFFGLDYESVRQVNPGVVYASISGYGQNGPLSHRAAYAPTIHAECGFTSTFLNHLGDDLRQNRHDAFSHADLYTGLEAVIGILAALHRKRETGEGQHVDVAMAATILAVNERVHADLSGIDMGDEPIALGPAWSPFFTVATGERITIATSVVSSLSFPLYTAAMRRGDLALDPRFVTPQARARNVDALYDIVQEWILTFESLEALDAQLDEAKLAFGVVRDINEFAASEWSQWWGAIEEVDDRTGGTLRIPGKPWRFSHDRLSHPGAPAYRGEHNAEILAELGIAPAQIRHLTEIGALTSDPSPQSL</sequence>
<evidence type="ECO:0000256" key="1">
    <source>
        <dbReference type="ARBA" id="ARBA00022679"/>
    </source>
</evidence>
<dbReference type="AlphaFoldDB" id="A0A193G803"/>
<dbReference type="InterPro" id="IPR044855">
    <property type="entry name" value="CoA-Trfase_III_dom3_sf"/>
</dbReference>
<dbReference type="InterPro" id="IPR003673">
    <property type="entry name" value="CoA-Trfase_fam_III"/>
</dbReference>
<dbReference type="EMBL" id="CP016172">
    <property type="protein sequence ID" value="ANN76117.1"/>
    <property type="molecule type" value="Genomic_DNA"/>
</dbReference>